<sequence length="61" mass="7012">MSIPKITIEIPRKSAKEFCSFHDDEKLSDEYLIYSITEIIRDALSDTEFPASEIKTTITDD</sequence>
<dbReference type="EMBL" id="AP028978">
    <property type="protein sequence ID" value="BET97345.1"/>
    <property type="molecule type" value="Genomic_DNA"/>
</dbReference>
<dbReference type="RefSeq" id="WP_374051042.1">
    <property type="nucleotide sequence ID" value="NZ_AP028978.1"/>
</dbReference>
<name>A0ABM8JXB4_9GAMM</name>
<accession>A0ABM8JXB4</accession>
<reference evidence="1 2" key="1">
    <citation type="submission" date="2023-10" db="EMBL/GenBank/DDBJ databases">
        <title>Xenorhabdus taiwanensis sp. nov., a symbiotic bacterium associated with the entomopathogenic nematode Steinernema taiwanensis.</title>
        <authorList>
            <person name="Tseng C.T."/>
            <person name="Shu H.Y."/>
            <person name="Chen M.H."/>
            <person name="Fang Y.J."/>
            <person name="Wu T.L."/>
            <person name="Lin Y.C."/>
            <person name="Huang C.J."/>
        </authorList>
    </citation>
    <scope>NUCLEOTIDE SEQUENCE [LARGE SCALE GENOMIC DNA]</scope>
    <source>
        <strain evidence="1 2">TCT-1</strain>
    </source>
</reference>
<dbReference type="Proteomes" id="UP001529514">
    <property type="component" value="Chromosome"/>
</dbReference>
<keyword evidence="2" id="KW-1185">Reference proteome</keyword>
<protein>
    <recommendedName>
        <fullName evidence="3">CopG family transcriptional regulator</fullName>
    </recommendedName>
</protein>
<evidence type="ECO:0000313" key="2">
    <source>
        <dbReference type="Proteomes" id="UP001529514"/>
    </source>
</evidence>
<evidence type="ECO:0008006" key="3">
    <source>
        <dbReference type="Google" id="ProtNLM"/>
    </source>
</evidence>
<proteinExistence type="predicted"/>
<evidence type="ECO:0000313" key="1">
    <source>
        <dbReference type="EMBL" id="BET97345.1"/>
    </source>
</evidence>
<gene>
    <name evidence="1" type="ORF">TCT1_22660</name>
</gene>
<organism evidence="1 2">
    <name type="scientific">Xenorhabdus taiwanensis</name>
    <dbReference type="NCBI Taxonomy" id="3085177"/>
    <lineage>
        <taxon>Bacteria</taxon>
        <taxon>Pseudomonadati</taxon>
        <taxon>Pseudomonadota</taxon>
        <taxon>Gammaproteobacteria</taxon>
        <taxon>Enterobacterales</taxon>
        <taxon>Morganellaceae</taxon>
        <taxon>Xenorhabdus</taxon>
    </lineage>
</organism>